<keyword evidence="9" id="KW-1185">Reference proteome</keyword>
<dbReference type="CDD" id="cd11065">
    <property type="entry name" value="CYP64-like"/>
    <property type="match status" value="1"/>
</dbReference>
<dbReference type="InterPro" id="IPR008775">
    <property type="entry name" value="Phytyl_CoA_dOase-like"/>
</dbReference>
<dbReference type="EMBL" id="NKCI01000423">
    <property type="protein sequence ID" value="RSL41376.1"/>
    <property type="molecule type" value="Genomic_DNA"/>
</dbReference>
<dbReference type="PROSITE" id="PS00086">
    <property type="entry name" value="CYTOCHROME_P450"/>
    <property type="match status" value="1"/>
</dbReference>
<dbReference type="GO" id="GO:0020037">
    <property type="term" value="F:heme binding"/>
    <property type="evidence" value="ECO:0007669"/>
    <property type="project" value="InterPro"/>
</dbReference>
<reference evidence="8 9" key="1">
    <citation type="submission" date="2017-06" db="EMBL/GenBank/DDBJ databases">
        <title>Comparative genomic analysis of Ambrosia Fusariam Clade fungi.</title>
        <authorList>
            <person name="Stajich J.E."/>
            <person name="Carrillo J."/>
            <person name="Kijimoto T."/>
            <person name="Eskalen A."/>
            <person name="O'Donnell K."/>
            <person name="Kasson M."/>
        </authorList>
    </citation>
    <scope>NUCLEOTIDE SEQUENCE [LARGE SCALE GENOMIC DNA]</scope>
    <source>
        <strain evidence="8 9">NRRL62584</strain>
    </source>
</reference>
<dbReference type="Proteomes" id="UP000288168">
    <property type="component" value="Unassembled WGS sequence"/>
</dbReference>
<keyword evidence="5" id="KW-0503">Monooxygenase</keyword>
<keyword evidence="6" id="KW-0349">Heme</keyword>
<dbReference type="GO" id="GO:0004497">
    <property type="term" value="F:monooxygenase activity"/>
    <property type="evidence" value="ECO:0007669"/>
    <property type="project" value="UniProtKB-KW"/>
</dbReference>
<evidence type="ECO:0000313" key="8">
    <source>
        <dbReference type="EMBL" id="RSL41376.1"/>
    </source>
</evidence>
<evidence type="ECO:0000256" key="2">
    <source>
        <dbReference type="ARBA" id="ARBA00022723"/>
    </source>
</evidence>
<accession>A0A428NKS2</accession>
<dbReference type="Gene3D" id="2.60.120.620">
    <property type="entry name" value="q2cbj1_9rhob like domain"/>
    <property type="match status" value="1"/>
</dbReference>
<feature type="binding site" description="axial binding residue" evidence="6">
    <location>
        <position position="447"/>
    </location>
    <ligand>
        <name>heme</name>
        <dbReference type="ChEBI" id="CHEBI:30413"/>
    </ligand>
    <ligandPart>
        <name>Fe</name>
        <dbReference type="ChEBI" id="CHEBI:18248"/>
    </ligandPart>
</feature>
<dbReference type="Pfam" id="PF05721">
    <property type="entry name" value="PhyH"/>
    <property type="match status" value="1"/>
</dbReference>
<keyword evidence="4 6" id="KW-0408">Iron</keyword>
<dbReference type="SUPFAM" id="SSF51197">
    <property type="entry name" value="Clavaminate synthase-like"/>
    <property type="match status" value="1"/>
</dbReference>
<evidence type="ECO:0000256" key="4">
    <source>
        <dbReference type="ARBA" id="ARBA00023004"/>
    </source>
</evidence>
<evidence type="ECO:0000256" key="5">
    <source>
        <dbReference type="ARBA" id="ARBA00023033"/>
    </source>
</evidence>
<dbReference type="InterPro" id="IPR002401">
    <property type="entry name" value="Cyt_P450_E_grp-I"/>
</dbReference>
<dbReference type="PRINTS" id="PR00463">
    <property type="entry name" value="EP450I"/>
</dbReference>
<proteinExistence type="inferred from homology"/>
<dbReference type="InterPro" id="IPR001128">
    <property type="entry name" value="Cyt_P450"/>
</dbReference>
<comment type="similarity">
    <text evidence="1">Belongs to the cytochrome P450 family.</text>
</comment>
<dbReference type="Pfam" id="PF00067">
    <property type="entry name" value="p450"/>
    <property type="match status" value="1"/>
</dbReference>
<comment type="cofactor">
    <cofactor evidence="6">
        <name>heme</name>
        <dbReference type="ChEBI" id="CHEBI:30413"/>
    </cofactor>
</comment>
<organism evidence="8 9">
    <name type="scientific">Fusarium duplospermum</name>
    <dbReference type="NCBI Taxonomy" id="1325734"/>
    <lineage>
        <taxon>Eukaryota</taxon>
        <taxon>Fungi</taxon>
        <taxon>Dikarya</taxon>
        <taxon>Ascomycota</taxon>
        <taxon>Pezizomycotina</taxon>
        <taxon>Sordariomycetes</taxon>
        <taxon>Hypocreomycetidae</taxon>
        <taxon>Hypocreales</taxon>
        <taxon>Nectriaceae</taxon>
        <taxon>Fusarium</taxon>
        <taxon>Fusarium solani species complex</taxon>
    </lineage>
</organism>
<evidence type="ECO:0000313" key="9">
    <source>
        <dbReference type="Proteomes" id="UP000288168"/>
    </source>
</evidence>
<dbReference type="GO" id="GO:0005506">
    <property type="term" value="F:iron ion binding"/>
    <property type="evidence" value="ECO:0007669"/>
    <property type="project" value="InterPro"/>
</dbReference>
<keyword evidence="2 6" id="KW-0479">Metal-binding</keyword>
<gene>
    <name evidence="8" type="ORF">CEP54_015842</name>
</gene>
<name>A0A428NKS2_9HYPO</name>
<evidence type="ECO:0000256" key="7">
    <source>
        <dbReference type="SAM" id="MobiDB-lite"/>
    </source>
</evidence>
<dbReference type="STRING" id="1325734.A0A428NKS2"/>
<evidence type="ECO:0000256" key="6">
    <source>
        <dbReference type="PIRSR" id="PIRSR602401-1"/>
    </source>
</evidence>
<dbReference type="PANTHER" id="PTHR46300:SF2">
    <property type="entry name" value="CYTOCHROME P450 MONOOXYGENASE ALNH-RELATED"/>
    <property type="match status" value="1"/>
</dbReference>
<evidence type="ECO:0000256" key="3">
    <source>
        <dbReference type="ARBA" id="ARBA00023002"/>
    </source>
</evidence>
<evidence type="ECO:0000256" key="1">
    <source>
        <dbReference type="ARBA" id="ARBA00010617"/>
    </source>
</evidence>
<sequence length="835" mass="94202">MSISYEQLLLASLVGAISIYVVRVASTKRRAKGAKAPPGPKGWPVVGNAPELASSNGNLIPIFNRWAKVYGDIVQFSILGEKQVVLSSDKIAHELFVKRGPKYSDRGTPHAMAYITRDLNPALMPKNEAWRRERKLIHSAISITSNDKYLELMEEEAKLTMRDLISYPSDFDNHMKRYAFGVLTRSMLGFRVSSADDPFITETDSFIDEALKCFRPDEYPGNVFPFLRYLPTWLVPSLGNMERIKNKAYDEIFKLQKKVELSVKKGTASPSTYRHFFENRDEYVISNEEAGYAFDSMIGGGTRSPYNALLTFLYLMMEYPDWQDKLQRQVDKVVGPDRLPSFADIPNLPMVRAVVKEGIRYRSIMAELGIPHRLEEDDIYDGYFFPKDTVFHANYAAILMDKDTYPDQQPFNPARWLEPSYPTYKEPLTVHPNCQNFTPFGYGRRACPGYDFAERTLVILVAQIAWACEVKKPIDPETNKPVVIDMKYEPTPNPRPLPFPCEIRSRSVDRSRLVKLEAARYTEWVSVFKAGDKTASSSHLSSTELAMIQRISREAGLDAFIQAIEQDGCVIIKDFTDSGSLDEAQKEVQPYLDASKAAAGSTVGALNGGTAICTRLIGRSRTVREKFFSDSLYQDIAEHFIGLETTCWYGNEPSVTKSHPLLSISITMDSQPGTSAQKLHRDDKNHHARHERAEKYSKGRDMLLGLFVPACDTVKANGATRVVPGSHLWGDDRPDFGPDGDTGVVDAELKRGEAFVMLGSLYHGAGHYSLLTGSRTVHIMFMCSGVHRQEEIPFLSYPIEEVKTYSQLVRDRLGWKQSEPNLGWVDLKSPEYLLE</sequence>
<dbReference type="Gene3D" id="1.10.630.10">
    <property type="entry name" value="Cytochrome P450"/>
    <property type="match status" value="1"/>
</dbReference>
<keyword evidence="3" id="KW-0560">Oxidoreductase</keyword>
<dbReference type="InterPro" id="IPR017972">
    <property type="entry name" value="Cyt_P450_CS"/>
</dbReference>
<dbReference type="OrthoDB" id="1103324at2759"/>
<protein>
    <recommendedName>
        <fullName evidence="10">Cytochrome P450</fullName>
    </recommendedName>
</protein>
<feature type="region of interest" description="Disordered" evidence="7">
    <location>
        <begin position="672"/>
        <end position="694"/>
    </location>
</feature>
<dbReference type="AlphaFoldDB" id="A0A428NKS2"/>
<comment type="caution">
    <text evidence="8">The sequence shown here is derived from an EMBL/GenBank/DDBJ whole genome shotgun (WGS) entry which is preliminary data.</text>
</comment>
<evidence type="ECO:0008006" key="10">
    <source>
        <dbReference type="Google" id="ProtNLM"/>
    </source>
</evidence>
<dbReference type="InterPro" id="IPR036396">
    <property type="entry name" value="Cyt_P450_sf"/>
</dbReference>
<dbReference type="InterPro" id="IPR050364">
    <property type="entry name" value="Cytochrome_P450_fung"/>
</dbReference>
<feature type="compositionally biased region" description="Basic and acidic residues" evidence="7">
    <location>
        <begin position="679"/>
        <end position="694"/>
    </location>
</feature>
<dbReference type="GO" id="GO:0016705">
    <property type="term" value="F:oxidoreductase activity, acting on paired donors, with incorporation or reduction of molecular oxygen"/>
    <property type="evidence" value="ECO:0007669"/>
    <property type="project" value="InterPro"/>
</dbReference>
<dbReference type="PANTHER" id="PTHR46300">
    <property type="entry name" value="P450, PUTATIVE (EUROFUNG)-RELATED-RELATED"/>
    <property type="match status" value="1"/>
</dbReference>
<dbReference type="SUPFAM" id="SSF48264">
    <property type="entry name" value="Cytochrome P450"/>
    <property type="match status" value="1"/>
</dbReference>